<dbReference type="Proteomes" id="UP000799444">
    <property type="component" value="Unassembled WGS sequence"/>
</dbReference>
<sequence>MATNGIKPSLETVDDVIQGASKFNAIPLWPQMVKYNPPKPNPRCVPFLWKYDQVRPFLVRAGELVKEKEAERRVLMLINPEREGPFTTDTLYAGLQLVMPNETAPAHRHTAFAMRFVIEGSGGFTAVHGKRIPMTRGDVILTPTWNWHDHGKDGSGPMIWLDGLDLPTFTHFPVHFVEHFDQPRYPADDIDPGQSPIVFPWDKMKEQLDGAGGEWVTREYRKEDGGYVSKTLGPSAERVDAGKASGRRRETASSVYHVIAGSGHSTIGDDKFEWKEGDTFCIPSWYAYQHFAAEGATVYFYRFDDKPMLEALGFYRWEGMDTETLVS</sequence>
<dbReference type="PANTHER" id="PTHR41517">
    <property type="entry name" value="1,2-DIOXYGENASE PROTEIN-RELATED"/>
    <property type="match status" value="1"/>
</dbReference>
<keyword evidence="5" id="KW-1185">Reference proteome</keyword>
<comment type="caution">
    <text evidence="4">The sequence shown here is derived from an EMBL/GenBank/DDBJ whole genome shotgun (WGS) entry which is preliminary data.</text>
</comment>
<gene>
    <name evidence="4" type="ORF">EJ04DRAFT_475503</name>
</gene>
<reference evidence="4" key="1">
    <citation type="journal article" date="2020" name="Stud. Mycol.">
        <title>101 Dothideomycetes genomes: a test case for predicting lifestyles and emergence of pathogens.</title>
        <authorList>
            <person name="Haridas S."/>
            <person name="Albert R."/>
            <person name="Binder M."/>
            <person name="Bloem J."/>
            <person name="Labutti K."/>
            <person name="Salamov A."/>
            <person name="Andreopoulos B."/>
            <person name="Baker S."/>
            <person name="Barry K."/>
            <person name="Bills G."/>
            <person name="Bluhm B."/>
            <person name="Cannon C."/>
            <person name="Castanera R."/>
            <person name="Culley D."/>
            <person name="Daum C."/>
            <person name="Ezra D."/>
            <person name="Gonzalez J."/>
            <person name="Henrissat B."/>
            <person name="Kuo A."/>
            <person name="Liang C."/>
            <person name="Lipzen A."/>
            <person name="Lutzoni F."/>
            <person name="Magnuson J."/>
            <person name="Mondo S."/>
            <person name="Nolan M."/>
            <person name="Ohm R."/>
            <person name="Pangilinan J."/>
            <person name="Park H.-J."/>
            <person name="Ramirez L."/>
            <person name="Alfaro M."/>
            <person name="Sun H."/>
            <person name="Tritt A."/>
            <person name="Yoshinaga Y."/>
            <person name="Zwiers L.-H."/>
            <person name="Turgeon B."/>
            <person name="Goodwin S."/>
            <person name="Spatafora J."/>
            <person name="Crous P."/>
            <person name="Grigoriev I."/>
        </authorList>
    </citation>
    <scope>NUCLEOTIDE SEQUENCE</scope>
    <source>
        <strain evidence="4">CBS 125425</strain>
    </source>
</reference>
<organism evidence="4 5">
    <name type="scientific">Polyplosphaeria fusca</name>
    <dbReference type="NCBI Taxonomy" id="682080"/>
    <lineage>
        <taxon>Eukaryota</taxon>
        <taxon>Fungi</taxon>
        <taxon>Dikarya</taxon>
        <taxon>Ascomycota</taxon>
        <taxon>Pezizomycotina</taxon>
        <taxon>Dothideomycetes</taxon>
        <taxon>Pleosporomycetidae</taxon>
        <taxon>Pleosporales</taxon>
        <taxon>Tetraplosphaeriaceae</taxon>
        <taxon>Polyplosphaeria</taxon>
    </lineage>
</organism>
<evidence type="ECO:0000259" key="3">
    <source>
        <dbReference type="Pfam" id="PF07883"/>
    </source>
</evidence>
<name>A0A9P4QLF7_9PLEO</name>
<dbReference type="GO" id="GO:0051213">
    <property type="term" value="F:dioxygenase activity"/>
    <property type="evidence" value="ECO:0007669"/>
    <property type="project" value="UniProtKB-KW"/>
</dbReference>
<dbReference type="Gene3D" id="2.60.120.10">
    <property type="entry name" value="Jelly Rolls"/>
    <property type="match status" value="1"/>
</dbReference>
<keyword evidence="1" id="KW-0223">Dioxygenase</keyword>
<dbReference type="AlphaFoldDB" id="A0A9P4QLF7"/>
<evidence type="ECO:0000256" key="1">
    <source>
        <dbReference type="ARBA" id="ARBA00022964"/>
    </source>
</evidence>
<accession>A0A9P4QLF7</accession>
<dbReference type="EMBL" id="ML996243">
    <property type="protein sequence ID" value="KAF2729513.1"/>
    <property type="molecule type" value="Genomic_DNA"/>
</dbReference>
<keyword evidence="2" id="KW-0560">Oxidoreductase</keyword>
<feature type="domain" description="Cupin type-2" evidence="3">
    <location>
        <begin position="95"/>
        <end position="162"/>
    </location>
</feature>
<dbReference type="CDD" id="cd02216">
    <property type="entry name" value="cupin_GDO-like_N"/>
    <property type="match status" value="1"/>
</dbReference>
<dbReference type="OrthoDB" id="2205143at2759"/>
<evidence type="ECO:0000313" key="4">
    <source>
        <dbReference type="EMBL" id="KAF2729513.1"/>
    </source>
</evidence>
<dbReference type="InterPro" id="IPR011051">
    <property type="entry name" value="RmlC_Cupin_sf"/>
</dbReference>
<dbReference type="PANTHER" id="PTHR41517:SF1">
    <property type="entry name" value="CUPIN"/>
    <property type="match status" value="1"/>
</dbReference>
<evidence type="ECO:0000313" key="5">
    <source>
        <dbReference type="Proteomes" id="UP000799444"/>
    </source>
</evidence>
<dbReference type="CDD" id="cd06992">
    <property type="entry name" value="cupin_GDO-like_C"/>
    <property type="match status" value="1"/>
</dbReference>
<dbReference type="InterPro" id="IPR013096">
    <property type="entry name" value="Cupin_2"/>
</dbReference>
<dbReference type="SUPFAM" id="SSF51182">
    <property type="entry name" value="RmlC-like cupins"/>
    <property type="match status" value="1"/>
</dbReference>
<dbReference type="InterPro" id="IPR047183">
    <property type="entry name" value="GDO-like"/>
</dbReference>
<dbReference type="InterPro" id="IPR014710">
    <property type="entry name" value="RmlC-like_jellyroll"/>
</dbReference>
<evidence type="ECO:0000256" key="2">
    <source>
        <dbReference type="ARBA" id="ARBA00023002"/>
    </source>
</evidence>
<proteinExistence type="predicted"/>
<protein>
    <submittedName>
        <fullName evidence="4">Gentisate 1,2-dioxygenase</fullName>
    </submittedName>
</protein>
<dbReference type="Pfam" id="PF07883">
    <property type="entry name" value="Cupin_2"/>
    <property type="match status" value="1"/>
</dbReference>